<organism evidence="1">
    <name type="scientific">marine sediment metagenome</name>
    <dbReference type="NCBI Taxonomy" id="412755"/>
    <lineage>
        <taxon>unclassified sequences</taxon>
        <taxon>metagenomes</taxon>
        <taxon>ecological metagenomes</taxon>
    </lineage>
</organism>
<gene>
    <name evidence="1" type="ORF">LCGC14_1940960</name>
</gene>
<comment type="caution">
    <text evidence="1">The sequence shown here is derived from an EMBL/GenBank/DDBJ whole genome shotgun (WGS) entry which is preliminary data.</text>
</comment>
<name>A0A0F9FKB2_9ZZZZ</name>
<sequence>MGTASSLHGQAPCRNESLTQTHQFLQQYWNNLPPDEVSMSSGMHFGEQCKYVSWDFNSGPEHETLELLQITDVQFGHIGCRVDRIKEYRDWVLSKDNRYMLWTGDMIDAWALWSPGTGFEQIADPQSQVMQFCNLWAPARQRILGYVGGNHERRAIPAFGDLGVLIATMLKIPYSNGRQLIDIHFGDHKPFKVSLWHGRGAARTKGTIAQTLQRFMQQGDSQLYLMGHLHQALILPDWKEFRHPRRNQIELKKVIGAVGSSFMETWGTYGEVAGYSAGDVMMARTVLERNGKWEVTLR</sequence>
<reference evidence="1" key="1">
    <citation type="journal article" date="2015" name="Nature">
        <title>Complex archaea that bridge the gap between prokaryotes and eukaryotes.</title>
        <authorList>
            <person name="Spang A."/>
            <person name="Saw J.H."/>
            <person name="Jorgensen S.L."/>
            <person name="Zaremba-Niedzwiedzka K."/>
            <person name="Martijn J."/>
            <person name="Lind A.E."/>
            <person name="van Eijk R."/>
            <person name="Schleper C."/>
            <person name="Guy L."/>
            <person name="Ettema T.J."/>
        </authorList>
    </citation>
    <scope>NUCLEOTIDE SEQUENCE</scope>
</reference>
<dbReference type="AlphaFoldDB" id="A0A0F9FKB2"/>
<evidence type="ECO:0000313" key="1">
    <source>
        <dbReference type="EMBL" id="KKL86814.1"/>
    </source>
</evidence>
<dbReference type="SUPFAM" id="SSF56300">
    <property type="entry name" value="Metallo-dependent phosphatases"/>
    <property type="match status" value="1"/>
</dbReference>
<accession>A0A0F9FKB2</accession>
<protein>
    <recommendedName>
        <fullName evidence="2">Calcineurin-like phosphoesterase domain-containing protein</fullName>
    </recommendedName>
</protein>
<dbReference type="EMBL" id="LAZR01021007">
    <property type="protein sequence ID" value="KKL86814.1"/>
    <property type="molecule type" value="Genomic_DNA"/>
</dbReference>
<dbReference type="InterPro" id="IPR029052">
    <property type="entry name" value="Metallo-depent_PP-like"/>
</dbReference>
<proteinExistence type="predicted"/>
<evidence type="ECO:0008006" key="2">
    <source>
        <dbReference type="Google" id="ProtNLM"/>
    </source>
</evidence>